<feature type="transmembrane region" description="Helical" evidence="1">
    <location>
        <begin position="30"/>
        <end position="49"/>
    </location>
</feature>
<evidence type="ECO:0000256" key="1">
    <source>
        <dbReference type="SAM" id="Phobius"/>
    </source>
</evidence>
<dbReference type="Pfam" id="PF00499">
    <property type="entry name" value="Oxidored_q3"/>
    <property type="match status" value="1"/>
</dbReference>
<organism evidence="2">
    <name type="scientific">marine metagenome</name>
    <dbReference type="NCBI Taxonomy" id="408172"/>
    <lineage>
        <taxon>unclassified sequences</taxon>
        <taxon>metagenomes</taxon>
        <taxon>ecological metagenomes</taxon>
    </lineage>
</organism>
<keyword evidence="1" id="KW-0812">Transmembrane</keyword>
<keyword evidence="1" id="KW-0472">Membrane</keyword>
<dbReference type="Gene3D" id="1.20.120.1200">
    <property type="entry name" value="NADH-ubiquinone/plastoquinone oxidoreductase chain 6, subunit NuoJ"/>
    <property type="match status" value="1"/>
</dbReference>
<dbReference type="PANTHER" id="PTHR33269:SF17">
    <property type="entry name" value="NADH-UBIQUINONE OXIDOREDUCTASE CHAIN 6"/>
    <property type="match status" value="1"/>
</dbReference>
<feature type="transmembrane region" description="Helical" evidence="1">
    <location>
        <begin position="95"/>
        <end position="116"/>
    </location>
</feature>
<name>A0A381N303_9ZZZZ</name>
<protein>
    <recommendedName>
        <fullName evidence="3">NADH-quinone oxidoreductase subunit J</fullName>
    </recommendedName>
</protein>
<dbReference type="EMBL" id="UINC01000048">
    <property type="protein sequence ID" value="SUZ48038.1"/>
    <property type="molecule type" value="Genomic_DNA"/>
</dbReference>
<feature type="transmembrane region" description="Helical" evidence="1">
    <location>
        <begin position="6"/>
        <end position="23"/>
    </location>
</feature>
<feature type="transmembrane region" description="Helical" evidence="1">
    <location>
        <begin position="55"/>
        <end position="74"/>
    </location>
</feature>
<dbReference type="AlphaFoldDB" id="A0A381N303"/>
<evidence type="ECO:0000313" key="2">
    <source>
        <dbReference type="EMBL" id="SUZ48038.1"/>
    </source>
</evidence>
<accession>A0A381N303</accession>
<dbReference type="InterPro" id="IPR001457">
    <property type="entry name" value="NADH_UbQ/plastoQ_OxRdtase_su6"/>
</dbReference>
<reference evidence="2" key="1">
    <citation type="submission" date="2018-05" db="EMBL/GenBank/DDBJ databases">
        <authorList>
            <person name="Lanie J.A."/>
            <person name="Ng W.-L."/>
            <person name="Kazmierczak K.M."/>
            <person name="Andrzejewski T.M."/>
            <person name="Davidsen T.M."/>
            <person name="Wayne K.J."/>
            <person name="Tettelin H."/>
            <person name="Glass J.I."/>
            <person name="Rusch D."/>
            <person name="Podicherti R."/>
            <person name="Tsui H.-C.T."/>
            <person name="Winkler M.E."/>
        </authorList>
    </citation>
    <scope>NUCLEOTIDE SEQUENCE</scope>
</reference>
<proteinExistence type="predicted"/>
<feature type="transmembrane region" description="Helical" evidence="1">
    <location>
        <begin position="136"/>
        <end position="157"/>
    </location>
</feature>
<gene>
    <name evidence="2" type="ORF">METZ01_LOCUS892</name>
</gene>
<evidence type="ECO:0008006" key="3">
    <source>
        <dbReference type="Google" id="ProtNLM"/>
    </source>
</evidence>
<dbReference type="InterPro" id="IPR042106">
    <property type="entry name" value="Nuo/plastoQ_OxRdtase_6_NuoJ"/>
</dbReference>
<keyword evidence="1" id="KW-1133">Transmembrane helix</keyword>
<dbReference type="GO" id="GO:0008137">
    <property type="term" value="F:NADH dehydrogenase (ubiquinone) activity"/>
    <property type="evidence" value="ECO:0007669"/>
    <property type="project" value="InterPro"/>
</dbReference>
<dbReference type="PANTHER" id="PTHR33269">
    <property type="entry name" value="NADH-UBIQUINONE OXIDOREDUCTASE CHAIN 6"/>
    <property type="match status" value="1"/>
</dbReference>
<sequence length="162" mass="17438">MDNIAFGLIVAITLGSALMVVMTQQLLYSAIALLFTLFGVAGLYIFMWADFMAGVQIVIYIGGILVLLIFGIMLTNKISSVNISHTSLQRRVGAVITLGVLGFLIPMITNASWLQLPSEEPAQTADSIGRLLMMEYLLPFEVASLLLLGALIGAAMLSRNTN</sequence>